<gene>
    <name evidence="2" type="ORF">DFH08DRAFT_335255</name>
</gene>
<dbReference type="Proteomes" id="UP001218218">
    <property type="component" value="Unassembled WGS sequence"/>
</dbReference>
<keyword evidence="1" id="KW-1133">Transmembrane helix</keyword>
<dbReference type="AlphaFoldDB" id="A0AAD6ZJL4"/>
<organism evidence="2 3">
    <name type="scientific">Mycena albidolilacea</name>
    <dbReference type="NCBI Taxonomy" id="1033008"/>
    <lineage>
        <taxon>Eukaryota</taxon>
        <taxon>Fungi</taxon>
        <taxon>Dikarya</taxon>
        <taxon>Basidiomycota</taxon>
        <taxon>Agaricomycotina</taxon>
        <taxon>Agaricomycetes</taxon>
        <taxon>Agaricomycetidae</taxon>
        <taxon>Agaricales</taxon>
        <taxon>Marasmiineae</taxon>
        <taxon>Mycenaceae</taxon>
        <taxon>Mycena</taxon>
    </lineage>
</organism>
<evidence type="ECO:0000313" key="2">
    <source>
        <dbReference type="EMBL" id="KAJ7326237.1"/>
    </source>
</evidence>
<evidence type="ECO:0000256" key="1">
    <source>
        <dbReference type="SAM" id="Phobius"/>
    </source>
</evidence>
<sequence length="89" mass="9813">MKEQLTTQVLSLLSLVLIPFIPSSTLQYIAVVLTSISLAVYLAYHNTPTRQVGRLDAATKEVNTLFEVATRECAADPRFVYEAGLKLAE</sequence>
<comment type="caution">
    <text evidence="2">The sequence shown here is derived from an EMBL/GenBank/DDBJ whole genome shotgun (WGS) entry which is preliminary data.</text>
</comment>
<accession>A0AAD6ZJL4</accession>
<keyword evidence="1" id="KW-0472">Membrane</keyword>
<reference evidence="2" key="1">
    <citation type="submission" date="2023-03" db="EMBL/GenBank/DDBJ databases">
        <title>Massive genome expansion in bonnet fungi (Mycena s.s.) driven by repeated elements and novel gene families across ecological guilds.</title>
        <authorList>
            <consortium name="Lawrence Berkeley National Laboratory"/>
            <person name="Harder C.B."/>
            <person name="Miyauchi S."/>
            <person name="Viragh M."/>
            <person name="Kuo A."/>
            <person name="Thoen E."/>
            <person name="Andreopoulos B."/>
            <person name="Lu D."/>
            <person name="Skrede I."/>
            <person name="Drula E."/>
            <person name="Henrissat B."/>
            <person name="Morin E."/>
            <person name="Kohler A."/>
            <person name="Barry K."/>
            <person name="LaButti K."/>
            <person name="Morin E."/>
            <person name="Salamov A."/>
            <person name="Lipzen A."/>
            <person name="Mereny Z."/>
            <person name="Hegedus B."/>
            <person name="Baldrian P."/>
            <person name="Stursova M."/>
            <person name="Weitz H."/>
            <person name="Taylor A."/>
            <person name="Grigoriev I.V."/>
            <person name="Nagy L.G."/>
            <person name="Martin F."/>
            <person name="Kauserud H."/>
        </authorList>
    </citation>
    <scope>NUCLEOTIDE SEQUENCE</scope>
    <source>
        <strain evidence="2">CBHHK002</strain>
    </source>
</reference>
<name>A0AAD6ZJL4_9AGAR</name>
<keyword evidence="1" id="KW-0812">Transmembrane</keyword>
<evidence type="ECO:0000313" key="3">
    <source>
        <dbReference type="Proteomes" id="UP001218218"/>
    </source>
</evidence>
<keyword evidence="3" id="KW-1185">Reference proteome</keyword>
<protein>
    <submittedName>
        <fullName evidence="2">Uncharacterized protein</fullName>
    </submittedName>
</protein>
<proteinExistence type="predicted"/>
<feature type="transmembrane region" description="Helical" evidence="1">
    <location>
        <begin position="20"/>
        <end position="44"/>
    </location>
</feature>
<dbReference type="EMBL" id="JARIHO010000042">
    <property type="protein sequence ID" value="KAJ7326237.1"/>
    <property type="molecule type" value="Genomic_DNA"/>
</dbReference>